<dbReference type="EMBL" id="BMQA01000004">
    <property type="protein sequence ID" value="GGJ06026.1"/>
    <property type="molecule type" value="Genomic_DNA"/>
</dbReference>
<feature type="compositionally biased region" description="Basic and acidic residues" evidence="1">
    <location>
        <begin position="43"/>
        <end position="53"/>
    </location>
</feature>
<evidence type="ECO:0000256" key="2">
    <source>
        <dbReference type="SAM" id="Phobius"/>
    </source>
</evidence>
<evidence type="ECO:0008006" key="5">
    <source>
        <dbReference type="Google" id="ProtNLM"/>
    </source>
</evidence>
<sequence>MHEPDHEQRSGEGPTEPVPPIPPMPAEPPRAAAEWEVIAGPGDGRESRPPLRERWHRQSARARAVTVAVAVVVLALGGTVAYAAASGGTAGDAVPAAAGSTSPSPGPDGHGHGSWFGLGGDAAHGEATVKDRDTGKWVVRVWQRGTVEKVAGDQVTVKSEDGARWTWTVGSDAMVRRHDVSSDSGTLKKGDTAILVGTRADDGTRTAKAAFAGTFDGKGSRFDGKGPREHRGGLPGHGPWGRPDGTPSPAGPSGSGATT</sequence>
<keyword evidence="2" id="KW-1133">Transmembrane helix</keyword>
<feature type="transmembrane region" description="Helical" evidence="2">
    <location>
        <begin position="64"/>
        <end position="85"/>
    </location>
</feature>
<name>A0A917KBV2_9ACTN</name>
<dbReference type="Proteomes" id="UP000657574">
    <property type="component" value="Unassembled WGS sequence"/>
</dbReference>
<feature type="compositionally biased region" description="Low complexity" evidence="1">
    <location>
        <begin position="245"/>
        <end position="259"/>
    </location>
</feature>
<organism evidence="3 4">
    <name type="scientific">Streptomyces brasiliensis</name>
    <dbReference type="NCBI Taxonomy" id="1954"/>
    <lineage>
        <taxon>Bacteria</taxon>
        <taxon>Bacillati</taxon>
        <taxon>Actinomycetota</taxon>
        <taxon>Actinomycetes</taxon>
        <taxon>Kitasatosporales</taxon>
        <taxon>Streptomycetaceae</taxon>
        <taxon>Streptomyces</taxon>
    </lineage>
</organism>
<protein>
    <recommendedName>
        <fullName evidence="5">DUF5666 domain-containing protein</fullName>
    </recommendedName>
</protein>
<dbReference type="RefSeq" id="WP_189310344.1">
    <property type="nucleotide sequence ID" value="NZ_BMQA01000004.1"/>
</dbReference>
<dbReference type="AlphaFoldDB" id="A0A917KBV2"/>
<feature type="compositionally biased region" description="Basic and acidic residues" evidence="1">
    <location>
        <begin position="1"/>
        <end position="10"/>
    </location>
</feature>
<keyword evidence="2" id="KW-0472">Membrane</keyword>
<feature type="compositionally biased region" description="Pro residues" evidence="1">
    <location>
        <begin position="16"/>
        <end position="28"/>
    </location>
</feature>
<evidence type="ECO:0000313" key="4">
    <source>
        <dbReference type="Proteomes" id="UP000657574"/>
    </source>
</evidence>
<feature type="compositionally biased region" description="Basic and acidic residues" evidence="1">
    <location>
        <begin position="218"/>
        <end position="232"/>
    </location>
</feature>
<comment type="caution">
    <text evidence="3">The sequence shown here is derived from an EMBL/GenBank/DDBJ whole genome shotgun (WGS) entry which is preliminary data.</text>
</comment>
<evidence type="ECO:0000313" key="3">
    <source>
        <dbReference type="EMBL" id="GGJ06026.1"/>
    </source>
</evidence>
<reference evidence="3" key="2">
    <citation type="submission" date="2020-09" db="EMBL/GenBank/DDBJ databases">
        <authorList>
            <person name="Sun Q."/>
            <person name="Ohkuma M."/>
        </authorList>
    </citation>
    <scope>NUCLEOTIDE SEQUENCE</scope>
    <source>
        <strain evidence="3">JCM 3086</strain>
    </source>
</reference>
<feature type="region of interest" description="Disordered" evidence="1">
    <location>
        <begin position="1"/>
        <end position="60"/>
    </location>
</feature>
<reference evidence="3" key="1">
    <citation type="journal article" date="2014" name="Int. J. Syst. Evol. Microbiol.">
        <title>Complete genome sequence of Corynebacterium casei LMG S-19264T (=DSM 44701T), isolated from a smear-ripened cheese.</title>
        <authorList>
            <consortium name="US DOE Joint Genome Institute (JGI-PGF)"/>
            <person name="Walter F."/>
            <person name="Albersmeier A."/>
            <person name="Kalinowski J."/>
            <person name="Ruckert C."/>
        </authorList>
    </citation>
    <scope>NUCLEOTIDE SEQUENCE</scope>
    <source>
        <strain evidence="3">JCM 3086</strain>
    </source>
</reference>
<keyword evidence="4" id="KW-1185">Reference proteome</keyword>
<feature type="compositionally biased region" description="Low complexity" evidence="1">
    <location>
        <begin position="93"/>
        <end position="103"/>
    </location>
</feature>
<accession>A0A917KBV2</accession>
<proteinExistence type="predicted"/>
<gene>
    <name evidence="3" type="ORF">GCM10010121_015530</name>
</gene>
<evidence type="ECO:0000256" key="1">
    <source>
        <dbReference type="SAM" id="MobiDB-lite"/>
    </source>
</evidence>
<feature type="region of interest" description="Disordered" evidence="1">
    <location>
        <begin position="214"/>
        <end position="259"/>
    </location>
</feature>
<keyword evidence="2" id="KW-0812">Transmembrane</keyword>
<feature type="region of interest" description="Disordered" evidence="1">
    <location>
        <begin position="89"/>
        <end position="120"/>
    </location>
</feature>